<keyword evidence="3" id="KW-1185">Reference proteome</keyword>
<evidence type="ECO:0000259" key="1">
    <source>
        <dbReference type="Pfam" id="PF00814"/>
    </source>
</evidence>
<dbReference type="RefSeq" id="WP_279299140.1">
    <property type="nucleotide sequence ID" value="NZ_JAOTIF010000022.1"/>
</dbReference>
<dbReference type="GO" id="GO:0002949">
    <property type="term" value="P:tRNA threonylcarbamoyladenosine modification"/>
    <property type="evidence" value="ECO:0007669"/>
    <property type="project" value="InterPro"/>
</dbReference>
<keyword evidence="2" id="KW-0012">Acyltransferase</keyword>
<reference evidence="2" key="1">
    <citation type="submission" date="2022-09" db="EMBL/GenBank/DDBJ databases">
        <authorList>
            <person name="Yuan C."/>
            <person name="Ke Z."/>
        </authorList>
    </citation>
    <scope>NUCLEOTIDE SEQUENCE</scope>
    <source>
        <strain evidence="2">LB-8</strain>
    </source>
</reference>
<dbReference type="AlphaFoldDB" id="A0A9X2XY34"/>
<dbReference type="Pfam" id="PF00814">
    <property type="entry name" value="TsaD"/>
    <property type="match status" value="1"/>
</dbReference>
<evidence type="ECO:0000313" key="2">
    <source>
        <dbReference type="EMBL" id="MCU7551704.1"/>
    </source>
</evidence>
<protein>
    <submittedName>
        <fullName evidence="2">tRNA (Adenosine(37)-N6)-threonylcarbamoyltransferase complex dimerization subunit type 1 TsaB</fullName>
        <ecNumber evidence="2">2.3.1.234</ecNumber>
    </submittedName>
</protein>
<reference evidence="2" key="2">
    <citation type="submission" date="2023-04" db="EMBL/GenBank/DDBJ databases">
        <title>Paracnuella aquatica gen. nov., sp. nov., a member of the family Chitinophagaceae isolated from a hot spring.</title>
        <authorList>
            <person name="Wang C."/>
        </authorList>
    </citation>
    <scope>NUCLEOTIDE SEQUENCE</scope>
    <source>
        <strain evidence="2">LB-8</strain>
    </source>
</reference>
<dbReference type="InterPro" id="IPR043129">
    <property type="entry name" value="ATPase_NBD"/>
</dbReference>
<dbReference type="EC" id="2.3.1.234" evidence="2"/>
<proteinExistence type="predicted"/>
<dbReference type="PANTHER" id="PTHR11735">
    <property type="entry name" value="TRNA N6-ADENOSINE THREONYLCARBAMOYLTRANSFERASE"/>
    <property type="match status" value="1"/>
</dbReference>
<organism evidence="2 3">
    <name type="scientific">Paraflavisolibacter caeni</name>
    <dbReference type="NCBI Taxonomy" id="2982496"/>
    <lineage>
        <taxon>Bacteria</taxon>
        <taxon>Pseudomonadati</taxon>
        <taxon>Bacteroidota</taxon>
        <taxon>Chitinophagia</taxon>
        <taxon>Chitinophagales</taxon>
        <taxon>Chitinophagaceae</taxon>
        <taxon>Paraflavisolibacter</taxon>
    </lineage>
</organism>
<dbReference type="GO" id="GO:0005829">
    <property type="term" value="C:cytosol"/>
    <property type="evidence" value="ECO:0007669"/>
    <property type="project" value="TreeGrafter"/>
</dbReference>
<dbReference type="PANTHER" id="PTHR11735:SF11">
    <property type="entry name" value="TRNA THREONYLCARBAMOYLADENOSINE BIOSYNTHESIS PROTEIN TSAB"/>
    <property type="match status" value="1"/>
</dbReference>
<dbReference type="InterPro" id="IPR000905">
    <property type="entry name" value="Gcp-like_dom"/>
</dbReference>
<dbReference type="InterPro" id="IPR022496">
    <property type="entry name" value="T6A_TsaB"/>
</dbReference>
<dbReference type="Proteomes" id="UP001155483">
    <property type="component" value="Unassembled WGS sequence"/>
</dbReference>
<keyword evidence="2" id="KW-0808">Transferase</keyword>
<dbReference type="EMBL" id="JAOTIF010000022">
    <property type="protein sequence ID" value="MCU7551704.1"/>
    <property type="molecule type" value="Genomic_DNA"/>
</dbReference>
<name>A0A9X2XY34_9BACT</name>
<dbReference type="CDD" id="cd24032">
    <property type="entry name" value="ASKHA_NBD_TsaB"/>
    <property type="match status" value="1"/>
</dbReference>
<dbReference type="Gene3D" id="3.30.420.40">
    <property type="match status" value="2"/>
</dbReference>
<evidence type="ECO:0000313" key="3">
    <source>
        <dbReference type="Proteomes" id="UP001155483"/>
    </source>
</evidence>
<comment type="caution">
    <text evidence="2">The sequence shown here is derived from an EMBL/GenBank/DDBJ whole genome shotgun (WGS) entry which is preliminary data.</text>
</comment>
<sequence length="222" mass="24313">MSLILNIDTAVQTASVCLSRDGENMGLKINPSQKDHAAWLHIAINDLLQQHSLSLSSLDAIAVSAGPGSYTGLRVGMATAKGLCYALNLPLITVGTLQMMAMAAVDEPTDLLCPMIDARRMEVFTATYNKSLTEVILPSNIILTETYLLDLLENNTITFFGNGSTKFLKLINNNNAIFKQLDATAEHLAKLSNTFFIQQKFSDLAYSEPFYGKEFYSPAHNV</sequence>
<dbReference type="NCBIfam" id="TIGR03725">
    <property type="entry name" value="T6A_YeaZ"/>
    <property type="match status" value="1"/>
</dbReference>
<gene>
    <name evidence="2" type="primary">tsaB</name>
    <name evidence="2" type="ORF">OCK74_21465</name>
</gene>
<dbReference type="SUPFAM" id="SSF53067">
    <property type="entry name" value="Actin-like ATPase domain"/>
    <property type="match status" value="2"/>
</dbReference>
<dbReference type="GO" id="GO:0061711">
    <property type="term" value="F:tRNA N(6)-L-threonylcarbamoyladenine synthase activity"/>
    <property type="evidence" value="ECO:0007669"/>
    <property type="project" value="UniProtKB-EC"/>
</dbReference>
<accession>A0A9X2XY34</accession>
<feature type="domain" description="Gcp-like" evidence="1">
    <location>
        <begin position="33"/>
        <end position="135"/>
    </location>
</feature>